<sequence length="172" mass="19406">MDGKKVAILLEDFVEDVEFVYPFYRFKEEGYIVDVLAPKVGEFKGKKGLTFHSTHRVDPENADRYIAVFIPGGYAPDRFRRDKETIEFIRQMYLKNKIVAAICHGPWALISAGIIKGKRVTGFFSIKDDIQNAGGIYTGKPVEVDGNIITATDPKAMPEMMKILTSILREKA</sequence>
<dbReference type="AlphaFoldDB" id="A0A285N3B1"/>
<keyword evidence="4" id="KW-1185">Reference proteome</keyword>
<dbReference type="Pfam" id="PF01965">
    <property type="entry name" value="DJ-1_PfpI"/>
    <property type="match status" value="1"/>
</dbReference>
<evidence type="ECO:0000256" key="1">
    <source>
        <dbReference type="ARBA" id="ARBA00008542"/>
    </source>
</evidence>
<protein>
    <submittedName>
        <fullName evidence="3">Protease I</fullName>
    </submittedName>
</protein>
<dbReference type="NCBIfam" id="TIGR01382">
    <property type="entry name" value="PfpI"/>
    <property type="match status" value="1"/>
</dbReference>
<name>A0A285N3B1_9AQUI</name>
<dbReference type="InterPro" id="IPR029062">
    <property type="entry name" value="Class_I_gatase-like"/>
</dbReference>
<dbReference type="SUPFAM" id="SSF52317">
    <property type="entry name" value="Class I glutamine amidotransferase-like"/>
    <property type="match status" value="1"/>
</dbReference>
<dbReference type="GO" id="GO:0008233">
    <property type="term" value="F:peptidase activity"/>
    <property type="evidence" value="ECO:0007669"/>
    <property type="project" value="UniProtKB-KW"/>
</dbReference>
<dbReference type="Proteomes" id="UP000219036">
    <property type="component" value="Unassembled WGS sequence"/>
</dbReference>
<accession>A0A285N3B1</accession>
<dbReference type="CDD" id="cd03134">
    <property type="entry name" value="GATase1_PfpI_like"/>
    <property type="match status" value="1"/>
</dbReference>
<dbReference type="PROSITE" id="PS51276">
    <property type="entry name" value="PEPTIDASE_C56_PFPI"/>
    <property type="match status" value="1"/>
</dbReference>
<dbReference type="Gene3D" id="3.40.50.880">
    <property type="match status" value="1"/>
</dbReference>
<dbReference type="RefSeq" id="WP_096999690.1">
    <property type="nucleotide sequence ID" value="NZ_OBEI01000001.1"/>
</dbReference>
<evidence type="ECO:0000259" key="2">
    <source>
        <dbReference type="Pfam" id="PF01965"/>
    </source>
</evidence>
<dbReference type="EMBL" id="OBEI01000001">
    <property type="protein sequence ID" value="SNZ03945.1"/>
    <property type="molecule type" value="Genomic_DNA"/>
</dbReference>
<gene>
    <name evidence="3" type="ORF">SAMN06265182_0513</name>
</gene>
<dbReference type="OrthoDB" id="9800516at2"/>
<dbReference type="PANTHER" id="PTHR42733">
    <property type="entry name" value="DJ-1 PROTEIN"/>
    <property type="match status" value="1"/>
</dbReference>
<dbReference type="GO" id="GO:0006508">
    <property type="term" value="P:proteolysis"/>
    <property type="evidence" value="ECO:0007669"/>
    <property type="project" value="UniProtKB-KW"/>
</dbReference>
<reference evidence="4" key="1">
    <citation type="submission" date="2017-09" db="EMBL/GenBank/DDBJ databases">
        <authorList>
            <person name="Varghese N."/>
            <person name="Submissions S."/>
        </authorList>
    </citation>
    <scope>NUCLEOTIDE SEQUENCE [LARGE SCALE GENOMIC DNA]</scope>
    <source>
        <strain evidence="4">DSM 15103</strain>
    </source>
</reference>
<comment type="similarity">
    <text evidence="1">Belongs to the peptidase C56 family.</text>
</comment>
<keyword evidence="3" id="KW-0645">Protease</keyword>
<evidence type="ECO:0000313" key="3">
    <source>
        <dbReference type="EMBL" id="SNZ03945.1"/>
    </source>
</evidence>
<evidence type="ECO:0000313" key="4">
    <source>
        <dbReference type="Proteomes" id="UP000219036"/>
    </source>
</evidence>
<organism evidence="3 4">
    <name type="scientific">Persephonella hydrogeniphila</name>
    <dbReference type="NCBI Taxonomy" id="198703"/>
    <lineage>
        <taxon>Bacteria</taxon>
        <taxon>Pseudomonadati</taxon>
        <taxon>Aquificota</taxon>
        <taxon>Aquificia</taxon>
        <taxon>Aquificales</taxon>
        <taxon>Hydrogenothermaceae</taxon>
        <taxon>Persephonella</taxon>
    </lineage>
</organism>
<keyword evidence="3" id="KW-0378">Hydrolase</keyword>
<feature type="domain" description="DJ-1/PfpI" evidence="2">
    <location>
        <begin position="4"/>
        <end position="162"/>
    </location>
</feature>
<dbReference type="InterPro" id="IPR006286">
    <property type="entry name" value="C56_PfpI-like"/>
</dbReference>
<proteinExistence type="inferred from homology"/>
<dbReference type="InterPro" id="IPR002818">
    <property type="entry name" value="DJ-1/PfpI"/>
</dbReference>